<evidence type="ECO:0000313" key="10">
    <source>
        <dbReference type="Proteomes" id="UP001430356"/>
    </source>
</evidence>
<dbReference type="SMART" id="SM00320">
    <property type="entry name" value="WD40"/>
    <property type="match status" value="7"/>
</dbReference>
<feature type="region of interest" description="Disordered" evidence="7">
    <location>
        <begin position="1"/>
        <end position="61"/>
    </location>
</feature>
<dbReference type="Proteomes" id="UP001430356">
    <property type="component" value="Unassembled WGS sequence"/>
</dbReference>
<name>A0AAW0EK00_9TRYP</name>
<dbReference type="Pfam" id="PF00400">
    <property type="entry name" value="WD40"/>
    <property type="match status" value="5"/>
</dbReference>
<dbReference type="PANTHER" id="PTHR19848:SF0">
    <property type="entry name" value="NOTCHLESS PROTEIN HOMOLOG 1"/>
    <property type="match status" value="1"/>
</dbReference>
<dbReference type="Gene3D" id="3.30.720.50">
    <property type="match status" value="1"/>
</dbReference>
<comment type="caution">
    <text evidence="9">The sequence shown here is derived from an EMBL/GenBank/DDBJ whole genome shotgun (WGS) entry which is preliminary data.</text>
</comment>
<evidence type="ECO:0000256" key="3">
    <source>
        <dbReference type="ARBA" id="ARBA00022737"/>
    </source>
</evidence>
<dbReference type="GO" id="GO:0000027">
    <property type="term" value="P:ribosomal large subunit assembly"/>
    <property type="evidence" value="ECO:0007669"/>
    <property type="project" value="TreeGrafter"/>
</dbReference>
<dbReference type="SUPFAM" id="SSF50978">
    <property type="entry name" value="WD40 repeat-like"/>
    <property type="match status" value="1"/>
</dbReference>
<feature type="compositionally biased region" description="Gly residues" evidence="7">
    <location>
        <begin position="173"/>
        <end position="182"/>
    </location>
</feature>
<dbReference type="Gene3D" id="2.130.10.10">
    <property type="entry name" value="YVTN repeat-like/Quinoprotein amine dehydrogenase"/>
    <property type="match status" value="2"/>
</dbReference>
<sequence length="593" mass="62130">MGAGGSSQHSRGGAAAATTTSATGGGGHRPSGNAGSAAARGRDGASRASTAAGAVGTMPGSNVSYKAGDTLRLIVRMLKPGEALSQEVGRVVEGHLIAGHGIPPPPSESSKEGTVFGWFVEDLERPGTWELYTAESASRLEDAFLNMRDTCTVVMKKHSYTVNLRTMQQLPAAGGGGGGGGAAANTHAAQQRTREVKRVPVITTTDPNTGEVKTKEAATTLVDPFADDEGDGDGGAPAQSIAEGPGDVIGATAGGGASAVGARGRADGNGHLPHLIRTVVPHTSPIYTMECSPEAEQLCAEARAVVEPAGGALVLSGGHDLQLLEWSLHTSTVVTRYALPGTTPKNSVLTANYSGTARWMVAGLDDCTARLYAIGNPTEVHRLEGHTHKVYGAGVLAGDVKAVTASMDCRVKLWDIETGACVHTVVPHKSHIFALRVHPTDPNFALTAGEDRTVSMHDFRQENSVAAVFTGHDRTIWDLDWNPMDVTFAACGMDCTARIFDPRVSTAATETLRNHSRAVHSIRFTPRGRGLLSCGKDFFVNLVDTANWGVQWQAKAHAATVFRVRYHAGKSLMVTGASDASVNVWSWPQLAQL</sequence>
<feature type="repeat" description="WD" evidence="6">
    <location>
        <begin position="554"/>
        <end position="586"/>
    </location>
</feature>
<dbReference type="PROSITE" id="PS50918">
    <property type="entry name" value="WWE"/>
    <property type="match status" value="1"/>
</dbReference>
<dbReference type="CDD" id="cd00200">
    <property type="entry name" value="WD40"/>
    <property type="match status" value="1"/>
</dbReference>
<dbReference type="InterPro" id="IPR019775">
    <property type="entry name" value="WD40_repeat_CS"/>
</dbReference>
<dbReference type="GO" id="GO:0005730">
    <property type="term" value="C:nucleolus"/>
    <property type="evidence" value="ECO:0007669"/>
    <property type="project" value="TreeGrafter"/>
</dbReference>
<keyword evidence="2 6" id="KW-0853">WD repeat</keyword>
<keyword evidence="5" id="KW-0539">Nucleus</keyword>
<dbReference type="PANTHER" id="PTHR19848">
    <property type="entry name" value="WD40 REPEAT PROTEIN"/>
    <property type="match status" value="1"/>
</dbReference>
<dbReference type="Pfam" id="PF02825">
    <property type="entry name" value="WWE"/>
    <property type="match status" value="1"/>
</dbReference>
<dbReference type="PROSITE" id="PS50082">
    <property type="entry name" value="WD_REPEATS_2"/>
    <property type="match status" value="2"/>
</dbReference>
<evidence type="ECO:0000259" key="8">
    <source>
        <dbReference type="PROSITE" id="PS50918"/>
    </source>
</evidence>
<reference evidence="9 10" key="1">
    <citation type="journal article" date="2021" name="MBio">
        <title>A New Model Trypanosomatid, Novymonas esmeraldas: Genomic Perception of Its 'Candidatus Pandoraea novymonadis' Endosymbiont.</title>
        <authorList>
            <person name="Zakharova A."/>
            <person name="Saura A."/>
            <person name="Butenko A."/>
            <person name="Podesvova L."/>
            <person name="Warmusova S."/>
            <person name="Kostygov A.Y."/>
            <person name="Nenarokova A."/>
            <person name="Lukes J."/>
            <person name="Opperdoes F.R."/>
            <person name="Yurchenko V."/>
        </authorList>
    </citation>
    <scope>NUCLEOTIDE SEQUENCE [LARGE SCALE GENOMIC DNA]</scope>
    <source>
        <strain evidence="9 10">E262AT.01</strain>
    </source>
</reference>
<evidence type="ECO:0000256" key="6">
    <source>
        <dbReference type="PROSITE-ProRule" id="PRU00221"/>
    </source>
</evidence>
<feature type="compositionally biased region" description="Low complexity" evidence="7">
    <location>
        <begin position="30"/>
        <end position="39"/>
    </location>
</feature>
<gene>
    <name evidence="9" type="ORF">NESM_000357000</name>
</gene>
<organism evidence="9 10">
    <name type="scientific">Novymonas esmeraldas</name>
    <dbReference type="NCBI Taxonomy" id="1808958"/>
    <lineage>
        <taxon>Eukaryota</taxon>
        <taxon>Discoba</taxon>
        <taxon>Euglenozoa</taxon>
        <taxon>Kinetoplastea</taxon>
        <taxon>Metakinetoplastina</taxon>
        <taxon>Trypanosomatida</taxon>
        <taxon>Trypanosomatidae</taxon>
        <taxon>Novymonas</taxon>
    </lineage>
</organism>
<dbReference type="SUPFAM" id="SSF117839">
    <property type="entry name" value="WWE domain"/>
    <property type="match status" value="1"/>
</dbReference>
<keyword evidence="10" id="KW-1185">Reference proteome</keyword>
<feature type="compositionally biased region" description="Low complexity" evidence="7">
    <location>
        <begin position="46"/>
        <end position="56"/>
    </location>
</feature>
<keyword evidence="4" id="KW-0687">Ribonucleoprotein</keyword>
<dbReference type="InterPro" id="IPR004170">
    <property type="entry name" value="WWE_dom"/>
</dbReference>
<dbReference type="PROSITE" id="PS00678">
    <property type="entry name" value="WD_REPEATS_1"/>
    <property type="match status" value="1"/>
</dbReference>
<protein>
    <submittedName>
        <fullName evidence="9">WWE domain/WD domain, G-beta repeat</fullName>
    </submittedName>
</protein>
<dbReference type="PROSITE" id="PS50294">
    <property type="entry name" value="WD_REPEATS_REGION"/>
    <property type="match status" value="1"/>
</dbReference>
<keyword evidence="3" id="KW-0677">Repeat</keyword>
<dbReference type="InterPro" id="IPR015943">
    <property type="entry name" value="WD40/YVTN_repeat-like_dom_sf"/>
</dbReference>
<feature type="region of interest" description="Disordered" evidence="7">
    <location>
        <begin position="173"/>
        <end position="196"/>
    </location>
</feature>
<evidence type="ECO:0000256" key="7">
    <source>
        <dbReference type="SAM" id="MobiDB-lite"/>
    </source>
</evidence>
<dbReference type="InterPro" id="IPR001680">
    <property type="entry name" value="WD40_rpt"/>
</dbReference>
<keyword evidence="4" id="KW-0689">Ribosomal protein</keyword>
<evidence type="ECO:0000256" key="5">
    <source>
        <dbReference type="ARBA" id="ARBA00023242"/>
    </source>
</evidence>
<dbReference type="InterPro" id="IPR037197">
    <property type="entry name" value="WWE_dom_sf"/>
</dbReference>
<feature type="repeat" description="WD" evidence="6">
    <location>
        <begin position="383"/>
        <end position="424"/>
    </location>
</feature>
<dbReference type="InterPro" id="IPR036322">
    <property type="entry name" value="WD40_repeat_dom_sf"/>
</dbReference>
<proteinExistence type="predicted"/>
<evidence type="ECO:0000256" key="4">
    <source>
        <dbReference type="ARBA" id="ARBA00022980"/>
    </source>
</evidence>
<comment type="subcellular location">
    <subcellularLocation>
        <location evidence="1">Nucleus</location>
    </subcellularLocation>
</comment>
<feature type="domain" description="WWE" evidence="8">
    <location>
        <begin position="104"/>
        <end position="198"/>
    </location>
</feature>
<dbReference type="EMBL" id="JAECZO010000036">
    <property type="protein sequence ID" value="KAK7194408.1"/>
    <property type="molecule type" value="Genomic_DNA"/>
</dbReference>
<evidence type="ECO:0000313" key="9">
    <source>
        <dbReference type="EMBL" id="KAK7194408.1"/>
    </source>
</evidence>
<evidence type="ECO:0000256" key="2">
    <source>
        <dbReference type="ARBA" id="ARBA00022574"/>
    </source>
</evidence>
<accession>A0AAW0EK00</accession>
<feature type="compositionally biased region" description="Polar residues" evidence="7">
    <location>
        <begin position="1"/>
        <end position="10"/>
    </location>
</feature>
<feature type="compositionally biased region" description="Low complexity" evidence="7">
    <location>
        <begin position="12"/>
        <end position="22"/>
    </location>
</feature>
<dbReference type="AlphaFoldDB" id="A0AAW0EK00"/>
<feature type="region of interest" description="Disordered" evidence="7">
    <location>
        <begin position="225"/>
        <end position="265"/>
    </location>
</feature>
<evidence type="ECO:0000256" key="1">
    <source>
        <dbReference type="ARBA" id="ARBA00004123"/>
    </source>
</evidence>
<dbReference type="GO" id="GO:0005840">
    <property type="term" value="C:ribosome"/>
    <property type="evidence" value="ECO:0007669"/>
    <property type="project" value="UniProtKB-KW"/>
</dbReference>